<sequence>MFEIMLYEWRRAIARKKVIVLSIITFIFELGIYLAIYLAPSHSLKTLIIPLSPYLWALGVLLPQVLLIHFLAISIASGSMAEEYEQGTVDYFISKPITRLRFVMEKWLGSFSLLLIIYLFMVVLALILSSLLFGVQSELILLPELFFSIIFSTLVFLNIAFAIGEILRRSNLSFTISGFILIASIIVSDVLVFVSVITHNSNYETISEYLPTWGSTELPFMLLHNSPFSAIARGLNILPSISNNVSLAIVSIVVYSLIPLVLSIINFLGRDISKKVS</sequence>
<dbReference type="EMBL" id="CP033240">
    <property type="protein sequence ID" value="AZF82369.1"/>
    <property type="molecule type" value="Genomic_DNA"/>
</dbReference>
<evidence type="ECO:0000313" key="3">
    <source>
        <dbReference type="EMBL" id="AKA77524.1"/>
    </source>
</evidence>
<dbReference type="EMBL" id="CP033241">
    <property type="protein sequence ID" value="AZF84961.1"/>
    <property type="molecule type" value="Genomic_DNA"/>
</dbReference>
<feature type="transmembrane region" description="Helical" evidence="1">
    <location>
        <begin position="145"/>
        <end position="164"/>
    </location>
</feature>
<keyword evidence="1" id="KW-0812">Transmembrane</keyword>
<dbReference type="PANTHER" id="PTHR37305">
    <property type="entry name" value="INTEGRAL MEMBRANE PROTEIN-RELATED"/>
    <property type="match status" value="1"/>
</dbReference>
<dbReference type="Proteomes" id="UP000033057">
    <property type="component" value="Chromosome"/>
</dbReference>
<dbReference type="EMBL" id="LT549890">
    <property type="protein sequence ID" value="SAI85618.1"/>
    <property type="molecule type" value="Genomic_DNA"/>
</dbReference>
<evidence type="ECO:0000313" key="5">
    <source>
        <dbReference type="EMBL" id="AZF69295.1"/>
    </source>
</evidence>
<reference evidence="3" key="5">
    <citation type="submission" date="2018-10" db="EMBL/GenBank/DDBJ databases">
        <authorList>
            <person name="McCarthy S."/>
            <person name="Gradnigo J."/>
            <person name="Johnson T."/>
            <person name="Payne S."/>
            <person name="Lipzen A."/>
            <person name="Schackwitz W."/>
            <person name="Martin J."/>
            <person name="Moriyama E."/>
            <person name="Blum P."/>
        </authorList>
    </citation>
    <scope>NUCLEOTIDE SEQUENCE</scope>
    <source>
        <strain evidence="2">SARC-B</strain>
        <strain evidence="3">SARC-C</strain>
        <strain evidence="4">SULA</strain>
    </source>
</reference>
<evidence type="ECO:0000313" key="22">
    <source>
        <dbReference type="Proteomes" id="UP000278715"/>
    </source>
</evidence>
<dbReference type="Pfam" id="PF12679">
    <property type="entry name" value="ABC2_membrane_2"/>
    <property type="match status" value="1"/>
</dbReference>
<dbReference type="EMBL" id="CP011056">
    <property type="protein sequence ID" value="AKA77524.1"/>
    <property type="molecule type" value="Genomic_DNA"/>
</dbReference>
<dbReference type="Proteomes" id="UP000033106">
    <property type="component" value="Chromosome"/>
</dbReference>
<dbReference type="OrthoDB" id="43597at2157"/>
<evidence type="ECO:0000313" key="16">
    <source>
        <dbReference type="Proteomes" id="UP000076770"/>
    </source>
</evidence>
<dbReference type="EMBL" id="CP033238">
    <property type="protein sequence ID" value="AZF77158.1"/>
    <property type="molecule type" value="Genomic_DNA"/>
</dbReference>
<feature type="transmembrane region" description="Helical" evidence="1">
    <location>
        <begin position="107"/>
        <end position="133"/>
    </location>
</feature>
<evidence type="ECO:0000313" key="15">
    <source>
        <dbReference type="Proteomes" id="UP000033106"/>
    </source>
</evidence>
<dbReference type="PANTHER" id="PTHR37305:SF1">
    <property type="entry name" value="MEMBRANE PROTEIN"/>
    <property type="match status" value="1"/>
</dbReference>
<dbReference type="EMBL" id="CP033236">
    <property type="protein sequence ID" value="AZF71915.1"/>
    <property type="molecule type" value="Genomic_DNA"/>
</dbReference>
<evidence type="ECO:0000313" key="13">
    <source>
        <dbReference type="Proteomes" id="UP000033057"/>
    </source>
</evidence>
<dbReference type="EMBL" id="CP033235">
    <property type="protein sequence ID" value="AZF69295.1"/>
    <property type="molecule type" value="Genomic_DNA"/>
</dbReference>
<dbReference type="KEGG" id="ssol:SULB_2764"/>
<feature type="transmembrane region" description="Helical" evidence="1">
    <location>
        <begin position="18"/>
        <end position="39"/>
    </location>
</feature>
<evidence type="ECO:0000313" key="11">
    <source>
        <dbReference type="EMBL" id="AZF84961.1"/>
    </source>
</evidence>
<evidence type="ECO:0000313" key="8">
    <source>
        <dbReference type="EMBL" id="AZF77158.1"/>
    </source>
</evidence>
<gene>
    <name evidence="12" type="ORF">SSOP1_2064</name>
    <name evidence="4" type="ORF">SULA_2763</name>
    <name evidence="2" type="ORF">SULB_2764</name>
    <name evidence="3" type="ORF">SULC_2761</name>
    <name evidence="5" type="ORF">SULG_14075</name>
    <name evidence="6" type="ORF">SULH_14075</name>
    <name evidence="7" type="ORF">SULI_14075</name>
    <name evidence="8" type="ORF">SULM_14065</name>
    <name evidence="9" type="ORF">SULN_14055</name>
    <name evidence="10" type="ORF">SULO_14075</name>
    <name evidence="11" type="ORF">SULZ_14090</name>
</gene>
<dbReference type="Proteomes" id="UP000267993">
    <property type="component" value="Chromosome"/>
</dbReference>
<dbReference type="Proteomes" id="UP000273194">
    <property type="component" value="Chromosome"/>
</dbReference>
<feature type="transmembrane region" description="Helical" evidence="1">
    <location>
        <begin position="54"/>
        <end position="76"/>
    </location>
</feature>
<evidence type="ECO:0000313" key="18">
    <source>
        <dbReference type="Proteomes" id="UP000269431"/>
    </source>
</evidence>
<dbReference type="Proteomes" id="UP000273443">
    <property type="component" value="Chromosome"/>
</dbReference>
<dbReference type="Proteomes" id="UP000033085">
    <property type="component" value="Chromosome"/>
</dbReference>
<evidence type="ECO:0000313" key="6">
    <source>
        <dbReference type="EMBL" id="AZF71915.1"/>
    </source>
</evidence>
<reference evidence="12" key="3">
    <citation type="submission" date="2016-04" db="EMBL/GenBank/DDBJ databases">
        <authorList>
            <person name="Evans L.H."/>
            <person name="Alamgir A."/>
            <person name="Owens N."/>
            <person name="Weber N.D."/>
            <person name="Virtaneva K."/>
            <person name="Barbian K."/>
            <person name="Babar A."/>
            <person name="Rosenke K."/>
        </authorList>
    </citation>
    <scope>NUCLEOTIDE SEQUENCE</scope>
    <source>
        <strain evidence="12">P1</strain>
    </source>
</reference>
<feature type="transmembrane region" description="Helical" evidence="1">
    <location>
        <begin position="245"/>
        <end position="268"/>
    </location>
</feature>
<dbReference type="PATRIC" id="fig|2287.6.peg.2953"/>
<evidence type="ECO:0000313" key="12">
    <source>
        <dbReference type="EMBL" id="SAI85618.1"/>
    </source>
</evidence>
<evidence type="ECO:0000313" key="2">
    <source>
        <dbReference type="EMBL" id="AKA74828.1"/>
    </source>
</evidence>
<evidence type="ECO:0000313" key="19">
    <source>
        <dbReference type="Proteomes" id="UP000273194"/>
    </source>
</evidence>
<dbReference type="GO" id="GO:0005886">
    <property type="term" value="C:plasma membrane"/>
    <property type="evidence" value="ECO:0007669"/>
    <property type="project" value="UniProtKB-SubCell"/>
</dbReference>
<reference evidence="13 14" key="1">
    <citation type="journal article" date="2015" name="Genome Announc.">
        <title>Complete Genome Sequence of Sulfolobus solfataricus Strain 98/2 and Evolved Derivatives.</title>
        <authorList>
            <person name="McCarthy S."/>
            <person name="Gradnigo J."/>
            <person name="Johnson T."/>
            <person name="Payne S."/>
            <person name="Lipzen A."/>
            <person name="Martin J."/>
            <person name="Schackwitz W."/>
            <person name="Moriyama E."/>
            <person name="Blum P."/>
        </authorList>
    </citation>
    <scope>NUCLEOTIDE SEQUENCE [LARGE SCALE GENOMIC DNA]</scope>
    <source>
        <strain evidence="13">98/2 SULC</strain>
        <strain evidence="2">SARC-B</strain>
        <strain evidence="3">SARC-C</strain>
        <strain evidence="4 15">SULA</strain>
        <strain evidence="14">SULB</strain>
    </source>
</reference>
<dbReference type="Proteomes" id="UP000278715">
    <property type="component" value="Chromosome"/>
</dbReference>
<dbReference type="EMBL" id="CP011055">
    <property type="protein sequence ID" value="AKA74828.1"/>
    <property type="molecule type" value="Genomic_DNA"/>
</dbReference>
<evidence type="ECO:0000313" key="4">
    <source>
        <dbReference type="EMBL" id="AKA80214.1"/>
    </source>
</evidence>
<dbReference type="Proteomes" id="UP000076770">
    <property type="component" value="Chromosome i"/>
</dbReference>
<evidence type="ECO:0000313" key="20">
    <source>
        <dbReference type="Proteomes" id="UP000273443"/>
    </source>
</evidence>
<accession>A0A0E3KCZ7</accession>
<evidence type="ECO:0000256" key="1">
    <source>
        <dbReference type="SAM" id="Phobius"/>
    </source>
</evidence>
<dbReference type="EMBL" id="CP011057">
    <property type="protein sequence ID" value="AKA80214.1"/>
    <property type="molecule type" value="Genomic_DNA"/>
</dbReference>
<evidence type="ECO:0000313" key="14">
    <source>
        <dbReference type="Proteomes" id="UP000033085"/>
    </source>
</evidence>
<feature type="transmembrane region" description="Helical" evidence="1">
    <location>
        <begin position="176"/>
        <end position="197"/>
    </location>
</feature>
<dbReference type="AlphaFoldDB" id="A0A0E3KCZ7"/>
<evidence type="ECO:0000313" key="7">
    <source>
        <dbReference type="EMBL" id="AZF74535.1"/>
    </source>
</evidence>
<keyword evidence="1" id="KW-0472">Membrane</keyword>
<proteinExistence type="predicted"/>
<reference evidence="16" key="2">
    <citation type="submission" date="2016-04" db="EMBL/GenBank/DDBJ databases">
        <authorList>
            <person name="Shah S.A."/>
            <person name="Garrett R.A."/>
        </authorList>
    </citation>
    <scope>NUCLEOTIDE SEQUENCE [LARGE SCALE GENOMIC DNA]</scope>
    <source>
        <strain evidence="16">ATCC 35091 / DSM 1616 / JCM 8930 / NBRC 15331 / P1</strain>
    </source>
</reference>
<dbReference type="KEGG" id="ssoa:SULA_2763"/>
<dbReference type="Proteomes" id="UP000275843">
    <property type="component" value="Chromosome"/>
</dbReference>
<dbReference type="GO" id="GO:0140359">
    <property type="term" value="F:ABC-type transporter activity"/>
    <property type="evidence" value="ECO:0007669"/>
    <property type="project" value="InterPro"/>
</dbReference>
<dbReference type="Proteomes" id="UP000282269">
    <property type="component" value="Chromosome"/>
</dbReference>
<evidence type="ECO:0000313" key="17">
    <source>
        <dbReference type="Proteomes" id="UP000267993"/>
    </source>
</evidence>
<dbReference type="KEGG" id="ssof:SULC_2761"/>
<evidence type="ECO:0000313" key="10">
    <source>
        <dbReference type="EMBL" id="AZF82369.1"/>
    </source>
</evidence>
<name>A0A0E3KCZ7_SACSO</name>
<protein>
    <submittedName>
        <fullName evidence="3 12">ABC transporter permease</fullName>
    </submittedName>
</protein>
<keyword evidence="1" id="KW-1133">Transmembrane helix</keyword>
<dbReference type="GeneID" id="7807176"/>
<dbReference type="Proteomes" id="UP000269431">
    <property type="component" value="Chromosome"/>
</dbReference>
<organism evidence="3 13">
    <name type="scientific">Saccharolobus solfataricus</name>
    <name type="common">Sulfolobus solfataricus</name>
    <dbReference type="NCBI Taxonomy" id="2287"/>
    <lineage>
        <taxon>Archaea</taxon>
        <taxon>Thermoproteota</taxon>
        <taxon>Thermoprotei</taxon>
        <taxon>Sulfolobales</taxon>
        <taxon>Sulfolobaceae</taxon>
        <taxon>Saccharolobus</taxon>
    </lineage>
</organism>
<evidence type="ECO:0000313" key="23">
    <source>
        <dbReference type="Proteomes" id="UP000282269"/>
    </source>
</evidence>
<evidence type="ECO:0000313" key="9">
    <source>
        <dbReference type="EMBL" id="AZF79763.1"/>
    </source>
</evidence>
<dbReference type="EMBL" id="CP033239">
    <property type="protein sequence ID" value="AZF79763.1"/>
    <property type="molecule type" value="Genomic_DNA"/>
</dbReference>
<dbReference type="RefSeq" id="WP_009992190.1">
    <property type="nucleotide sequence ID" value="NZ_CP011055.2"/>
</dbReference>
<evidence type="ECO:0000313" key="21">
    <source>
        <dbReference type="Proteomes" id="UP000275843"/>
    </source>
</evidence>
<reference evidence="17 18" key="4">
    <citation type="journal article" date="2018" name="Proc. Natl. Acad. Sci. U.S.A.">
        <title>Nonmutational mechanism of inheritance in the Archaeon Sulfolobus solfataricus.</title>
        <authorList>
            <person name="Payne S."/>
            <person name="McCarthy S."/>
            <person name="Johnson T."/>
            <person name="North E."/>
            <person name="Blum P."/>
        </authorList>
    </citation>
    <scope>NUCLEOTIDE SEQUENCE [LARGE SCALE GENOMIC DNA]</scope>
    <source>
        <strain evidence="6 17">SARC-H</strain>
        <strain evidence="7 21">SARC-I</strain>
        <strain evidence="9 22">SARC-N</strain>
        <strain evidence="10 23">SARC-O</strain>
        <strain evidence="11 18">SUL120</strain>
        <strain evidence="5 19">SULG</strain>
        <strain evidence="8 20">SULM</strain>
    </source>
</reference>
<dbReference type="EMBL" id="CP033237">
    <property type="protein sequence ID" value="AZF74535.1"/>
    <property type="molecule type" value="Genomic_DNA"/>
</dbReference>
<dbReference type="OMA" id="PSWGATE"/>